<dbReference type="GO" id="GO:0006623">
    <property type="term" value="P:protein targeting to vacuole"/>
    <property type="evidence" value="ECO:0007669"/>
    <property type="project" value="UniProtKB-UniRule"/>
</dbReference>
<dbReference type="HOGENOM" id="CLU_025637_0_0_1"/>
<dbReference type="InParanoid" id="G3AHW1"/>
<dbReference type="InterPro" id="IPR043972">
    <property type="entry name" value="FUZ/MON1/HPS1_longin_1"/>
</dbReference>
<dbReference type="RefSeq" id="XP_007373859.1">
    <property type="nucleotide sequence ID" value="XM_007373797.1"/>
</dbReference>
<dbReference type="OrthoDB" id="272411at2759"/>
<dbReference type="Pfam" id="PF19036">
    <property type="entry name" value="Fuz_longin_1"/>
    <property type="match status" value="1"/>
</dbReference>
<dbReference type="Pfam" id="PF19037">
    <property type="entry name" value="Fuz_longin_2"/>
    <property type="match status" value="1"/>
</dbReference>
<evidence type="ECO:0000256" key="1">
    <source>
        <dbReference type="ARBA" id="ARBA00004380"/>
    </source>
</evidence>
<comment type="function">
    <text evidence="4">Required for multiple vacuole delivery pathways including the cytoplasm to vacuole transport (Cvt), autophagy, pexophagy and endocytosis.</text>
</comment>
<feature type="domain" description="FUZ/MON1/HPS1 second Longin" evidence="6">
    <location>
        <begin position="328"/>
        <end position="428"/>
    </location>
</feature>
<evidence type="ECO:0000256" key="2">
    <source>
        <dbReference type="ARBA" id="ARBA00008968"/>
    </source>
</evidence>
<organism evidence="9">
    <name type="scientific">Spathaspora passalidarum (strain NRRL Y-27907 / 11-Y1)</name>
    <dbReference type="NCBI Taxonomy" id="619300"/>
    <lineage>
        <taxon>Eukaryota</taxon>
        <taxon>Fungi</taxon>
        <taxon>Dikarya</taxon>
        <taxon>Ascomycota</taxon>
        <taxon>Saccharomycotina</taxon>
        <taxon>Pichiomycetes</taxon>
        <taxon>Debaryomycetaceae</taxon>
        <taxon>Spathaspora</taxon>
    </lineage>
</organism>
<evidence type="ECO:0000313" key="9">
    <source>
        <dbReference type="Proteomes" id="UP000000709"/>
    </source>
</evidence>
<dbReference type="PRINTS" id="PR01546">
    <property type="entry name" value="YEAST73DUF"/>
</dbReference>
<dbReference type="GeneID" id="18870802"/>
<dbReference type="InterPro" id="IPR043970">
    <property type="entry name" value="FUZ/MON1/HPS1_longin_3"/>
</dbReference>
<keyword evidence="9" id="KW-1185">Reference proteome</keyword>
<name>G3AHW1_SPAPN</name>
<reference evidence="8 9" key="1">
    <citation type="journal article" date="2011" name="Proc. Natl. Acad. Sci. U.S.A.">
        <title>Comparative genomics of xylose-fermenting fungi for enhanced biofuel production.</title>
        <authorList>
            <person name="Wohlbach D.J."/>
            <person name="Kuo A."/>
            <person name="Sato T.K."/>
            <person name="Potts K.M."/>
            <person name="Salamov A.A."/>
            <person name="LaButti K.M."/>
            <person name="Sun H."/>
            <person name="Clum A."/>
            <person name="Pangilinan J.L."/>
            <person name="Lindquist E.A."/>
            <person name="Lucas S."/>
            <person name="Lapidus A."/>
            <person name="Jin M."/>
            <person name="Gunawan C."/>
            <person name="Balan V."/>
            <person name="Dale B.E."/>
            <person name="Jeffries T.W."/>
            <person name="Zinkel R."/>
            <person name="Barry K.W."/>
            <person name="Grigoriev I.V."/>
            <person name="Gasch A.P."/>
        </authorList>
    </citation>
    <scope>NUCLEOTIDE SEQUENCE [LARGE SCALE GENOMIC DNA]</scope>
    <source>
        <strain evidence="9">NRRL Y-27907 / 11-Y1</strain>
    </source>
</reference>
<feature type="domain" description="FUZ/MON1/HPS1 first Longin" evidence="5">
    <location>
        <begin position="140"/>
        <end position="259"/>
    </location>
</feature>
<proteinExistence type="inferred from homology"/>
<dbReference type="AlphaFoldDB" id="G3AHW1"/>
<keyword evidence="4" id="KW-0926">Vacuole</keyword>
<accession>G3AHW1</accession>
<dbReference type="EMBL" id="GL996500">
    <property type="protein sequence ID" value="EGW34275.1"/>
    <property type="molecule type" value="Genomic_DNA"/>
</dbReference>
<keyword evidence="4" id="KW-0472">Membrane</keyword>
<gene>
    <name evidence="8" type="ORF">SPAPADRAFT_148912</name>
</gene>
<comment type="similarity">
    <text evidence="2 4">Belongs to the MON1/SAND family.</text>
</comment>
<evidence type="ECO:0000259" key="7">
    <source>
        <dbReference type="Pfam" id="PF19038"/>
    </source>
</evidence>
<evidence type="ECO:0000256" key="3">
    <source>
        <dbReference type="ARBA" id="ARBA00018132"/>
    </source>
</evidence>
<keyword evidence="4" id="KW-0813">Transport</keyword>
<protein>
    <recommendedName>
        <fullName evidence="3 4">Vacuolar fusion protein MON1</fullName>
    </recommendedName>
</protein>
<dbReference type="InterPro" id="IPR043971">
    <property type="entry name" value="FUZ/MON1/HPS1_longin_2"/>
</dbReference>
<dbReference type="FunCoup" id="G3AHW1">
    <property type="interactions" value="550"/>
</dbReference>
<dbReference type="KEGG" id="spaa:SPAPADRAFT_148912"/>
<dbReference type="OMA" id="NDSEANF"/>
<keyword evidence="4" id="KW-0967">Endosome</keyword>
<dbReference type="InterPro" id="IPR004353">
    <property type="entry name" value="Mon1"/>
</dbReference>
<keyword evidence="4" id="KW-0653">Protein transport</keyword>
<dbReference type="GO" id="GO:0032585">
    <property type="term" value="C:multivesicular body membrane"/>
    <property type="evidence" value="ECO:0007669"/>
    <property type="project" value="UniProtKB-SubCell"/>
</dbReference>
<sequence>MSNGFRARLGSISTIQSARSLFPTTTVEPTTAVTFTNVEPNLIGTESTYTPSVTDSEGFLANSGLLTDDEVSDYFQQPDEDLSEMLTDLIRHTPEEPTSAKQSFLDVNIFPNPYDLDEEEFYKRHIEISKEDELFHDKLKQFFILSNAGKPIYSMNGSDEIIIGYMGVITTIISTFEENMNEEIYSISVGDMKIVALNKSPLILVSISKIAHEQPNVLLSQLNMLYNYLLSIISKPTIDRNFHNKLNYDLRRILTQLDFHNLDCLCMKMTYGLTSYDSFNYYISQLLNASLQQIKISYTARQRLNKILLDSKRMRQNSDDKETDLGADLLFSILSVNSKIVSFMKPKNHNLTNQDLTLLFSIINSSKSDISNDETSEDMWFPICMPNFNPNGFLYVFVKTIILQTTPVTITLLSSNKNSFYQIRQISNYIIHKLTKPKMLSKLTKELHESNTLAILREVPISHFIYKNKALNQFVMSDTDNSVNSVLQLSYFYNTLYHTKASQMKTIGSLNIKKFSYTRWTVDEAVITGFMLSDNNYEFYCLCNYQINSKELIGHCIKVIKWCEKNYNRLFIGNGVSFT</sequence>
<dbReference type="GO" id="GO:0035658">
    <property type="term" value="C:Mon1-Ccz1 complex"/>
    <property type="evidence" value="ECO:0007669"/>
    <property type="project" value="TreeGrafter"/>
</dbReference>
<dbReference type="PANTHER" id="PTHR13027">
    <property type="entry name" value="SAND PROTEIN-RELATED"/>
    <property type="match status" value="1"/>
</dbReference>
<dbReference type="STRING" id="619300.G3AHW1"/>
<dbReference type="GO" id="GO:0000329">
    <property type="term" value="C:fungal-type vacuole membrane"/>
    <property type="evidence" value="ECO:0007669"/>
    <property type="project" value="TreeGrafter"/>
</dbReference>
<dbReference type="GO" id="GO:0016192">
    <property type="term" value="P:vesicle-mediated transport"/>
    <property type="evidence" value="ECO:0007669"/>
    <property type="project" value="InterPro"/>
</dbReference>
<dbReference type="Pfam" id="PF19038">
    <property type="entry name" value="Fuz_longin_3"/>
    <property type="match status" value="1"/>
</dbReference>
<keyword evidence="4" id="KW-0072">Autophagy</keyword>
<evidence type="ECO:0000256" key="4">
    <source>
        <dbReference type="RuleBase" id="RU367048"/>
    </source>
</evidence>
<dbReference type="PANTHER" id="PTHR13027:SF7">
    <property type="entry name" value="VACUOLAR FUSION PROTEIN MON1 HOMOLOG"/>
    <property type="match status" value="1"/>
</dbReference>
<dbReference type="GO" id="GO:0006914">
    <property type="term" value="P:autophagy"/>
    <property type="evidence" value="ECO:0007669"/>
    <property type="project" value="UniProtKB-UniRule"/>
</dbReference>
<dbReference type="Proteomes" id="UP000000709">
    <property type="component" value="Unassembled WGS sequence"/>
</dbReference>
<evidence type="ECO:0000259" key="5">
    <source>
        <dbReference type="Pfam" id="PF19036"/>
    </source>
</evidence>
<comment type="subcellular location">
    <subcellularLocation>
        <location evidence="4">Endosome</location>
        <location evidence="4">Multivesicular body membrane</location>
        <topology evidence="4">Peripheral membrane protein</topology>
    </subcellularLocation>
    <subcellularLocation>
        <location evidence="1 4">Prevacuolar compartment membrane</location>
        <topology evidence="1 4">Peripheral membrane protein</topology>
    </subcellularLocation>
    <subcellularLocation>
        <location evidence="4">Vacuole membrane</location>
        <topology evidence="4">Peripheral membrane protein</topology>
    </subcellularLocation>
</comment>
<evidence type="ECO:0000259" key="6">
    <source>
        <dbReference type="Pfam" id="PF19037"/>
    </source>
</evidence>
<evidence type="ECO:0000313" key="8">
    <source>
        <dbReference type="EMBL" id="EGW34275.1"/>
    </source>
</evidence>
<dbReference type="eggNOG" id="KOG0997">
    <property type="taxonomic scope" value="Eukaryota"/>
</dbReference>
<feature type="domain" description="FUZ/MON1/HPS1 third Longin" evidence="7">
    <location>
        <begin position="461"/>
        <end position="566"/>
    </location>
</feature>